<comment type="caution">
    <text evidence="1">The sequence shown here is derived from an EMBL/GenBank/DDBJ whole genome shotgun (WGS) entry which is preliminary data.</text>
</comment>
<dbReference type="Proteomes" id="UP001143391">
    <property type="component" value="Unassembled WGS sequence"/>
</dbReference>
<reference evidence="1" key="1">
    <citation type="submission" date="2022-07" db="EMBL/GenBank/DDBJ databases">
        <title>Marinobacter iranensis a new bacterium isolate from a hipersaline lake in Iran.</title>
        <authorList>
            <person name="Mohammad A.M.A."/>
            <person name="Cristina S.-P."/>
            <person name="Antonio V."/>
        </authorList>
    </citation>
    <scope>NUCLEOTIDE SEQUENCE</scope>
    <source>
        <strain evidence="1">71-i</strain>
    </source>
</reference>
<sequence length="50" mass="5470">MSDGNVPYKLAELIAQCDPDSPMPPELLEWEQAEPIGLERDVVAAYSPPS</sequence>
<evidence type="ECO:0000313" key="1">
    <source>
        <dbReference type="EMBL" id="MDF0750823.1"/>
    </source>
</evidence>
<organism evidence="1 2">
    <name type="scientific">Marinobacter iranensis</name>
    <dbReference type="NCBI Taxonomy" id="2962607"/>
    <lineage>
        <taxon>Bacteria</taxon>
        <taxon>Pseudomonadati</taxon>
        <taxon>Pseudomonadota</taxon>
        <taxon>Gammaproteobacteria</taxon>
        <taxon>Pseudomonadales</taxon>
        <taxon>Marinobacteraceae</taxon>
        <taxon>Marinobacter</taxon>
    </lineage>
</organism>
<dbReference type="RefSeq" id="WP_275706507.1">
    <property type="nucleotide sequence ID" value="NZ_JANCMW010000006.1"/>
</dbReference>
<gene>
    <name evidence="1" type="ORF">NLU14_11335</name>
</gene>
<accession>A0ABT5YAX0</accession>
<dbReference type="EMBL" id="JANCMW010000006">
    <property type="protein sequence ID" value="MDF0750823.1"/>
    <property type="molecule type" value="Genomic_DNA"/>
</dbReference>
<proteinExistence type="predicted"/>
<protein>
    <submittedName>
        <fullName evidence="1">Uncharacterized protein</fullName>
    </submittedName>
</protein>
<evidence type="ECO:0000313" key="2">
    <source>
        <dbReference type="Proteomes" id="UP001143391"/>
    </source>
</evidence>
<keyword evidence="2" id="KW-1185">Reference proteome</keyword>
<name>A0ABT5YAX0_9GAMM</name>